<protein>
    <submittedName>
        <fullName evidence="1">Uncharacterized protein</fullName>
    </submittedName>
</protein>
<dbReference type="EMBL" id="JACCCW010000002">
    <property type="protein sequence ID" value="NYF79731.1"/>
    <property type="molecule type" value="Genomic_DNA"/>
</dbReference>
<sequence length="38" mass="4322">MDGLGLIFPQGLKPRFSQLFAARLKPCPFKTLFFDSSF</sequence>
<organism evidence="1 2">
    <name type="scientific">Granulicella arctica</name>
    <dbReference type="NCBI Taxonomy" id="940613"/>
    <lineage>
        <taxon>Bacteria</taxon>
        <taxon>Pseudomonadati</taxon>
        <taxon>Acidobacteriota</taxon>
        <taxon>Terriglobia</taxon>
        <taxon>Terriglobales</taxon>
        <taxon>Acidobacteriaceae</taxon>
        <taxon>Granulicella</taxon>
    </lineage>
</organism>
<name>A0A7Y9PIF5_9BACT</name>
<accession>A0A7Y9PIF5</accession>
<comment type="caution">
    <text evidence="1">The sequence shown here is derived from an EMBL/GenBank/DDBJ whole genome shotgun (WGS) entry which is preliminary data.</text>
</comment>
<gene>
    <name evidence="1" type="ORF">HDF17_002051</name>
</gene>
<evidence type="ECO:0000313" key="2">
    <source>
        <dbReference type="Proteomes" id="UP000589520"/>
    </source>
</evidence>
<proteinExistence type="predicted"/>
<dbReference type="Proteomes" id="UP000589520">
    <property type="component" value="Unassembled WGS sequence"/>
</dbReference>
<dbReference type="AlphaFoldDB" id="A0A7Y9PIF5"/>
<keyword evidence="2" id="KW-1185">Reference proteome</keyword>
<evidence type="ECO:0000313" key="1">
    <source>
        <dbReference type="EMBL" id="NYF79731.1"/>
    </source>
</evidence>
<reference evidence="1 2" key="1">
    <citation type="submission" date="2020-07" db="EMBL/GenBank/DDBJ databases">
        <title>Genomic Encyclopedia of Type Strains, Phase IV (KMG-V): Genome sequencing to study the core and pangenomes of soil and plant-associated prokaryotes.</title>
        <authorList>
            <person name="Whitman W."/>
        </authorList>
    </citation>
    <scope>NUCLEOTIDE SEQUENCE [LARGE SCALE GENOMIC DNA]</scope>
    <source>
        <strain evidence="1 2">X4EP2</strain>
    </source>
</reference>